<keyword evidence="1" id="KW-0732">Signal</keyword>
<name>A0A914QGN7_9BILA</name>
<dbReference type="WBParaSite" id="PDA_v2.g3116.t1">
    <property type="protein sequence ID" value="PDA_v2.g3116.t1"/>
    <property type="gene ID" value="PDA_v2.g3116"/>
</dbReference>
<proteinExistence type="predicted"/>
<dbReference type="AlphaFoldDB" id="A0A914QGN7"/>
<feature type="chain" id="PRO_5037317976" evidence="1">
    <location>
        <begin position="22"/>
        <end position="439"/>
    </location>
</feature>
<organism evidence="2 3">
    <name type="scientific">Panagrolaimus davidi</name>
    <dbReference type="NCBI Taxonomy" id="227884"/>
    <lineage>
        <taxon>Eukaryota</taxon>
        <taxon>Metazoa</taxon>
        <taxon>Ecdysozoa</taxon>
        <taxon>Nematoda</taxon>
        <taxon>Chromadorea</taxon>
        <taxon>Rhabditida</taxon>
        <taxon>Tylenchina</taxon>
        <taxon>Panagrolaimomorpha</taxon>
        <taxon>Panagrolaimoidea</taxon>
        <taxon>Panagrolaimidae</taxon>
        <taxon>Panagrolaimus</taxon>
    </lineage>
</organism>
<evidence type="ECO:0000313" key="2">
    <source>
        <dbReference type="Proteomes" id="UP000887578"/>
    </source>
</evidence>
<evidence type="ECO:0000256" key="1">
    <source>
        <dbReference type="SAM" id="SignalP"/>
    </source>
</evidence>
<keyword evidence="2" id="KW-1185">Reference proteome</keyword>
<feature type="signal peptide" evidence="1">
    <location>
        <begin position="1"/>
        <end position="21"/>
    </location>
</feature>
<evidence type="ECO:0000313" key="3">
    <source>
        <dbReference type="WBParaSite" id="PDA_v2.g3116.t1"/>
    </source>
</evidence>
<sequence length="439" mass="50435">MRWKVAVFLCFSLFFGIEIYGQNVGNNSDVAVNGGDGECDLKEFFNVTKTQKFVQIWKTYYRFYNYFCRVYVGEEPLLFWLNFDPQITLNLRFPSGWKSEKDVNIFVMPFGKESCLKKFVMEDVSVFEDEPVELSGCECQPFVQKGRTYVPFKAWTENGPAIIQFAQRDLPLYIYVFEEQEEKMITKRCSNSGFLYDNHGDFGYDYTDLLTPLKQNDGTGLIKELNENVPFYNFNGTDFVSLSNPITVLWLKIKDSEPEYFLIIETENGEMIQKTFQIRLEANGRDLEKHVQILSNGVKINLKNELCIPEIYNFFGFVRYIITVNETGLLKASFFDSKTGENKKLYYLEEEITGVPKVTVNKTNFEKFLLELTTTTTTTTISKSVPSTPNSAIKKEETKKTLALSTAAAKFVGKGNENSAVSIFPLSYLVSFIGILFFL</sequence>
<protein>
    <submittedName>
        <fullName evidence="3">Uncharacterized protein</fullName>
    </submittedName>
</protein>
<reference evidence="3" key="1">
    <citation type="submission" date="2022-11" db="UniProtKB">
        <authorList>
            <consortium name="WormBaseParasite"/>
        </authorList>
    </citation>
    <scope>IDENTIFICATION</scope>
</reference>
<dbReference type="Proteomes" id="UP000887578">
    <property type="component" value="Unplaced"/>
</dbReference>
<accession>A0A914QGN7</accession>